<evidence type="ECO:0000259" key="2">
    <source>
        <dbReference type="PROSITE" id="PS50093"/>
    </source>
</evidence>
<dbReference type="Gene3D" id="2.60.40.10">
    <property type="entry name" value="Immunoglobulins"/>
    <property type="match status" value="1"/>
</dbReference>
<feature type="domain" description="PKD" evidence="2">
    <location>
        <begin position="235"/>
        <end position="302"/>
    </location>
</feature>
<dbReference type="InterPro" id="IPR013783">
    <property type="entry name" value="Ig-like_fold"/>
</dbReference>
<gene>
    <name evidence="3" type="ORF">E0F91_05150</name>
</gene>
<dbReference type="RefSeq" id="WP_132065266.1">
    <property type="nucleotide sequence ID" value="NZ_SMFN01000004.1"/>
</dbReference>
<dbReference type="PROSITE" id="PS50093">
    <property type="entry name" value="PKD"/>
    <property type="match status" value="1"/>
</dbReference>
<dbReference type="OrthoDB" id="1652165at2"/>
<evidence type="ECO:0000313" key="4">
    <source>
        <dbReference type="Proteomes" id="UP000294644"/>
    </source>
</evidence>
<comment type="caution">
    <text evidence="3">The sequence shown here is derived from an EMBL/GenBank/DDBJ whole genome shotgun (WGS) entry which is preliminary data.</text>
</comment>
<keyword evidence="1" id="KW-0732">Signal</keyword>
<accession>A0A4V2Z218</accession>
<keyword evidence="4" id="KW-1185">Reference proteome</keyword>
<dbReference type="CDD" id="cd00146">
    <property type="entry name" value="PKD"/>
    <property type="match status" value="1"/>
</dbReference>
<feature type="chain" id="PRO_5020895548" evidence="1">
    <location>
        <begin position="29"/>
        <end position="952"/>
    </location>
</feature>
<dbReference type="AlphaFoldDB" id="A0A4V2Z218"/>
<dbReference type="NCBIfam" id="NF033708">
    <property type="entry name" value="T9SS_Cterm_ChiA"/>
    <property type="match status" value="1"/>
</dbReference>
<proteinExistence type="predicted"/>
<evidence type="ECO:0000256" key="1">
    <source>
        <dbReference type="SAM" id="SignalP"/>
    </source>
</evidence>
<dbReference type="Proteomes" id="UP000294644">
    <property type="component" value="Unassembled WGS sequence"/>
</dbReference>
<sequence>MKRPLPNPTFYTVVFLFLSLFFANLLFAQTTSGDYRSVGAGNWTTLSSWQYYNGTAWVTPSGISPQGYPGQFAGAGTVTIRNGNSITLNANITNRFTALIIGESLTATTTFFGNFSIGGDFQLNTLDVVISKYGLLQFTDNKGSLYLPASTGILIDPLGGLAKVGGPGNCNNNVNIFIGEVEYGVCTGNGALFTFEEVNNSGGTLYAIPTSNSPVCKNNTINLLGSYSGKSGNTTSVGSTLGVNYSWSIKDPNNVITTSSAQNPNFTASLSGNYSVTLTCATYFGNALFTNSKTITVVVNPVPATPKFETKTQLTCTIPSGSVVLSGLPSSGTLKQTGYITKSYPITATTMTISDLVAGDYYFAVNNGTCESVISPVVTIVDKSSTTWNGSGWLNGEPSITSRIIFAGNYNSTKDVIGCDCTVNSGASVVFKYINPTLGHTLTVTNDVKVLGSGKLTFENNASLVQTANSITNTNSGKITYQRQASPYKPFDYIYWSSPVLGQKLRDVSPQTPLDKFYSFDVASYDWKQEDPNLPMMNGVGYIIRGADYVSPTPPGLHQASFFGVPNNGLITVPIPATPANSESSALLGNPYPSALDANEFLRGNSSILEGTLYFWTHNTAIQDVGNITNGSQGSGALAYTSDDYATYNLTGGVTVVSTTNIVTDHTKAGSKPSGKIASGQSFFAGINSVAGTVKFENSMRVGVGTLTGDNSQFFRTASSKSDVTNAYENHRVWLNLTNSQGAFKQLLVGYITGATNAYDPFFDGVSFNGNEFVDFYSITDDETLTIQGRALPFEENDVVPLGYSSAIEGSFTISIDEVDGLFTSQNIYLEDKLNSSIHDLKKSGYTFQTSTGTFDDRFVLRYADKTLSVGDFDDTSMQVLVSIKNKQIKINSAVESIDKVLIYDVLGKQIYANKNVDATELVIPNLGSSEQVLIVKTQLQNGQTVTTKLIY</sequence>
<feature type="signal peptide" evidence="1">
    <location>
        <begin position="1"/>
        <end position="28"/>
    </location>
</feature>
<name>A0A4V2Z218_9FLAO</name>
<dbReference type="SUPFAM" id="SSF49299">
    <property type="entry name" value="PKD domain"/>
    <property type="match status" value="1"/>
</dbReference>
<dbReference type="InterPro" id="IPR035986">
    <property type="entry name" value="PKD_dom_sf"/>
</dbReference>
<dbReference type="EMBL" id="SMFN01000004">
    <property type="protein sequence ID" value="TDE05968.1"/>
    <property type="molecule type" value="Genomic_DNA"/>
</dbReference>
<evidence type="ECO:0000313" key="3">
    <source>
        <dbReference type="EMBL" id="TDE05968.1"/>
    </source>
</evidence>
<organism evidence="3 4">
    <name type="scientific">Flavobacterium sandaracinum</name>
    <dbReference type="NCBI Taxonomy" id="2541733"/>
    <lineage>
        <taxon>Bacteria</taxon>
        <taxon>Pseudomonadati</taxon>
        <taxon>Bacteroidota</taxon>
        <taxon>Flavobacteriia</taxon>
        <taxon>Flavobacteriales</taxon>
        <taxon>Flavobacteriaceae</taxon>
        <taxon>Flavobacterium</taxon>
    </lineage>
</organism>
<dbReference type="InterPro" id="IPR000601">
    <property type="entry name" value="PKD_dom"/>
</dbReference>
<protein>
    <submittedName>
        <fullName evidence="3">T9SS sorting signal type C domain-containing protein</fullName>
    </submittedName>
</protein>
<reference evidence="3 4" key="1">
    <citation type="submission" date="2019-03" db="EMBL/GenBank/DDBJ databases">
        <title>Flavobacterium LB-D12 sp. nov., isolated from arctic soil.</title>
        <authorList>
            <person name="Chaudhary D.K."/>
        </authorList>
    </citation>
    <scope>NUCLEOTIDE SEQUENCE [LARGE SCALE GENOMIC DNA]</scope>
    <source>
        <strain evidence="3 4">LB-D12</strain>
    </source>
</reference>